<dbReference type="Pfam" id="PF14580">
    <property type="entry name" value="LRR_9"/>
    <property type="match status" value="1"/>
</dbReference>
<protein>
    <recommendedName>
        <fullName evidence="11">Dynein regulatory complex subunit 3</fullName>
    </recommendedName>
</protein>
<proteinExistence type="inferred from homology"/>
<accession>A0A803YJE2</accession>
<dbReference type="SUPFAM" id="SSF52075">
    <property type="entry name" value="Outer arm dynein light chain 1"/>
    <property type="match status" value="1"/>
</dbReference>
<dbReference type="GeneTree" id="ENSGT00940000159298"/>
<dbReference type="InterPro" id="IPR001611">
    <property type="entry name" value="Leu-rich_rpt"/>
</dbReference>
<dbReference type="Ensembl" id="ENSMGAT00000034418.1">
    <property type="protein sequence ID" value="ENSMGAP00000031890.1"/>
    <property type="gene ID" value="ENSMGAG00000004606.3"/>
</dbReference>
<comment type="similarity">
    <text evidence="10">Belongs to the DRC3 family.</text>
</comment>
<dbReference type="SMART" id="SM00365">
    <property type="entry name" value="LRR_SD22"/>
    <property type="match status" value="4"/>
</dbReference>
<keyword evidence="2" id="KW-0963">Cytoplasm</keyword>
<evidence type="ECO:0000256" key="9">
    <source>
        <dbReference type="ARBA" id="ARBA00023273"/>
    </source>
</evidence>
<keyword evidence="4" id="KW-0677">Repeat</keyword>
<reference evidence="12 13" key="1">
    <citation type="journal article" date="2010" name="PLoS Biol.">
        <title>Multi-platform next-generation sequencing of the domestic turkey (Meleagris gallopavo): genome assembly and analysis.</title>
        <authorList>
            <person name="Dalloul R.A."/>
            <person name="Long J.A."/>
            <person name="Zimin A.V."/>
            <person name="Aslam L."/>
            <person name="Beal K."/>
            <person name="Blomberg L.A."/>
            <person name="Bouffard P."/>
            <person name="Burt D.W."/>
            <person name="Crasta O."/>
            <person name="Crooijmans R.P."/>
            <person name="Cooper K."/>
            <person name="Coulombe R.A."/>
            <person name="De S."/>
            <person name="Delany M.E."/>
            <person name="Dodgson J.B."/>
            <person name="Dong J.J."/>
            <person name="Evans C."/>
            <person name="Frederickson K.M."/>
            <person name="Flicek P."/>
            <person name="Florea L."/>
            <person name="Folkerts O."/>
            <person name="Groenen M.A."/>
            <person name="Harkins T.T."/>
            <person name="Herrero J."/>
            <person name="Hoffmann S."/>
            <person name="Megens H.J."/>
            <person name="Jiang A."/>
            <person name="de Jong P."/>
            <person name="Kaiser P."/>
            <person name="Kim H."/>
            <person name="Kim K.W."/>
            <person name="Kim S."/>
            <person name="Langenberger D."/>
            <person name="Lee M.K."/>
            <person name="Lee T."/>
            <person name="Mane S."/>
            <person name="Marcais G."/>
            <person name="Marz M."/>
            <person name="McElroy A.P."/>
            <person name="Modise T."/>
            <person name="Nefedov M."/>
            <person name="Notredame C."/>
            <person name="Paton I.R."/>
            <person name="Payne W.S."/>
            <person name="Pertea G."/>
            <person name="Prickett D."/>
            <person name="Puiu D."/>
            <person name="Qioa D."/>
            <person name="Raineri E."/>
            <person name="Ruffier M."/>
            <person name="Salzberg S.L."/>
            <person name="Schatz M.C."/>
            <person name="Scheuring C."/>
            <person name="Schmidt C.J."/>
            <person name="Schroeder S."/>
            <person name="Searle S.M."/>
            <person name="Smith E.J."/>
            <person name="Smith J."/>
            <person name="Sonstegard T.S."/>
            <person name="Stadler P.F."/>
            <person name="Tafer H."/>
            <person name="Tu Z.J."/>
            <person name="Van Tassell C.P."/>
            <person name="Vilella A.J."/>
            <person name="Williams K.P."/>
            <person name="Yorke J.A."/>
            <person name="Zhang L."/>
            <person name="Zhang H.B."/>
            <person name="Zhang X."/>
            <person name="Zhang Y."/>
            <person name="Reed K.M."/>
        </authorList>
    </citation>
    <scope>NUCLEOTIDE SEQUENCE [LARGE SCALE GENOMIC DNA]</scope>
</reference>
<dbReference type="GO" id="GO:0005929">
    <property type="term" value="C:cilium"/>
    <property type="evidence" value="ECO:0007669"/>
    <property type="project" value="TreeGrafter"/>
</dbReference>
<dbReference type="Gene3D" id="3.80.10.10">
    <property type="entry name" value="Ribonuclease Inhibitor"/>
    <property type="match status" value="1"/>
</dbReference>
<evidence type="ECO:0000256" key="5">
    <source>
        <dbReference type="ARBA" id="ARBA00022846"/>
    </source>
</evidence>
<evidence type="ECO:0000256" key="4">
    <source>
        <dbReference type="ARBA" id="ARBA00022737"/>
    </source>
</evidence>
<name>A0A803YJE2_MELGA</name>
<dbReference type="Bgee" id="ENSMGAG00000004606">
    <property type="expression patterns" value="Expressed in gonad and 1 other cell type or tissue"/>
</dbReference>
<dbReference type="AlphaFoldDB" id="A0A803YJE2"/>
<gene>
    <name evidence="12" type="primary">DRC3</name>
</gene>
<evidence type="ECO:0000256" key="10">
    <source>
        <dbReference type="ARBA" id="ARBA00038378"/>
    </source>
</evidence>
<keyword evidence="8" id="KW-0206">Cytoskeleton</keyword>
<keyword evidence="7" id="KW-0969">Cilium</keyword>
<dbReference type="PANTHER" id="PTHR45973">
    <property type="entry name" value="PROTEIN PHOSPHATASE 1 REGULATORY SUBUNIT SDS22-RELATED"/>
    <property type="match status" value="1"/>
</dbReference>
<keyword evidence="9" id="KW-0966">Cell projection</keyword>
<comment type="subcellular location">
    <subcellularLocation>
        <location evidence="1">Cytoplasm</location>
        <location evidence="1">Cytoskeleton</location>
        <location evidence="1">Flagellum axoneme</location>
    </subcellularLocation>
</comment>
<evidence type="ECO:0000256" key="3">
    <source>
        <dbReference type="ARBA" id="ARBA00022614"/>
    </source>
</evidence>
<sequence length="599" mass="68806">MSQSDNSFEPNVIDDEMLQKAVEEQWPEDIRKLAKAEGINFKDVMELQLSFRNILQIDNLWQFEYLTKLQLDNNIIEKIEALESLVHLVWLDLSFNNIEVIEGLDTLVKLQDLSLYNNRISKIEHMDTLQELQIFSIGKNNLTALENVVYLRRFKNLHTLNLTGNPLCDEEQYMLFVVAHLPDLVYLDFKLVSDTTREVAISNYHYLTDLLEHEEAQALAQLEEKQAQQKELEYHKTAFVEYLNGSFLFDSLYAEDTEAAKLAYLPGVDDLLQAYRKDFVSVCENLFNYCLKEHEKREAEVSDFYEGLHEVLTANQEEGRRIILDFENQNKTRLDEIHHASSHDTAESMRAEYNEDILQLSETLMTLEMQMVDQLEFLGDKNTIVNMVNKSHKIHLLKISMRECDILLNMYRWEASVKEKVRNLHAHMKGWVTDGLPHVAGAPLGKLLPRLCWRPLCCSQDPNKPAGSLLGFNLFRLFKMRLIETATVSKRFFSTSMISRSSWITHRFQSSQSRSAMGQAAALSGCTLQQNTQQECCPSAPVLSGTFQAKGILLPSCHGQQIKDTYCFCKSTRSFVSSITLAGSPSRVQTWSQGVMAQL</sequence>
<organism evidence="12 13">
    <name type="scientific">Meleagris gallopavo</name>
    <name type="common">Wild turkey</name>
    <dbReference type="NCBI Taxonomy" id="9103"/>
    <lineage>
        <taxon>Eukaryota</taxon>
        <taxon>Metazoa</taxon>
        <taxon>Chordata</taxon>
        <taxon>Craniata</taxon>
        <taxon>Vertebrata</taxon>
        <taxon>Euteleostomi</taxon>
        <taxon>Archelosauria</taxon>
        <taxon>Archosauria</taxon>
        <taxon>Dinosauria</taxon>
        <taxon>Saurischia</taxon>
        <taxon>Theropoda</taxon>
        <taxon>Coelurosauria</taxon>
        <taxon>Aves</taxon>
        <taxon>Neognathae</taxon>
        <taxon>Galloanserae</taxon>
        <taxon>Galliformes</taxon>
        <taxon>Phasianidae</taxon>
        <taxon>Meleagridinae</taxon>
        <taxon>Meleagris</taxon>
    </lineage>
</organism>
<evidence type="ECO:0000313" key="13">
    <source>
        <dbReference type="Proteomes" id="UP000001645"/>
    </source>
</evidence>
<evidence type="ECO:0000256" key="1">
    <source>
        <dbReference type="ARBA" id="ARBA00004611"/>
    </source>
</evidence>
<dbReference type="PANTHER" id="PTHR45973:SF12">
    <property type="entry name" value="DYNEIN REGULATORY COMPLEX SUBUNIT 3"/>
    <property type="match status" value="1"/>
</dbReference>
<evidence type="ECO:0000256" key="8">
    <source>
        <dbReference type="ARBA" id="ARBA00023212"/>
    </source>
</evidence>
<evidence type="ECO:0000256" key="7">
    <source>
        <dbReference type="ARBA" id="ARBA00023069"/>
    </source>
</evidence>
<keyword evidence="3" id="KW-0433">Leucine-rich repeat</keyword>
<reference evidence="12" key="2">
    <citation type="submission" date="2025-08" db="UniProtKB">
        <authorList>
            <consortium name="Ensembl"/>
        </authorList>
    </citation>
    <scope>IDENTIFICATION</scope>
</reference>
<dbReference type="Proteomes" id="UP000001645">
    <property type="component" value="Chromosome 16"/>
</dbReference>
<dbReference type="InterPro" id="IPR032675">
    <property type="entry name" value="LRR_dom_sf"/>
</dbReference>
<keyword evidence="13" id="KW-1185">Reference proteome</keyword>
<reference evidence="12" key="3">
    <citation type="submission" date="2025-09" db="UniProtKB">
        <authorList>
            <consortium name="Ensembl"/>
        </authorList>
    </citation>
    <scope>IDENTIFICATION</scope>
</reference>
<keyword evidence="6" id="KW-0175">Coiled coil</keyword>
<evidence type="ECO:0000256" key="6">
    <source>
        <dbReference type="ARBA" id="ARBA00023054"/>
    </source>
</evidence>
<keyword evidence="5" id="KW-0282">Flagellum</keyword>
<evidence type="ECO:0000256" key="2">
    <source>
        <dbReference type="ARBA" id="ARBA00022490"/>
    </source>
</evidence>
<dbReference type="PROSITE" id="PS51450">
    <property type="entry name" value="LRR"/>
    <property type="match status" value="3"/>
</dbReference>
<evidence type="ECO:0000313" key="12">
    <source>
        <dbReference type="Ensembl" id="ENSMGAP00000031890.1"/>
    </source>
</evidence>
<dbReference type="InterPro" id="IPR050576">
    <property type="entry name" value="Cilia_flagella_integrity"/>
</dbReference>
<evidence type="ECO:0000256" key="11">
    <source>
        <dbReference type="ARBA" id="ARBA00040950"/>
    </source>
</evidence>
<dbReference type="OrthoDB" id="27917at2759"/>